<organism evidence="3 4">
    <name type="scientific">Lautropia dentalis</name>
    <dbReference type="NCBI Taxonomy" id="2490857"/>
    <lineage>
        <taxon>Bacteria</taxon>
        <taxon>Pseudomonadati</taxon>
        <taxon>Pseudomonadota</taxon>
        <taxon>Betaproteobacteria</taxon>
        <taxon>Burkholderiales</taxon>
        <taxon>Burkholderiaceae</taxon>
        <taxon>Lautropia</taxon>
    </lineage>
</organism>
<dbReference type="InterPro" id="IPR002491">
    <property type="entry name" value="ABC_transptr_periplasmic_BD"/>
</dbReference>
<dbReference type="GO" id="GO:0071281">
    <property type="term" value="P:cellular response to iron ion"/>
    <property type="evidence" value="ECO:0007669"/>
    <property type="project" value="TreeGrafter"/>
</dbReference>
<dbReference type="Proteomes" id="UP000270261">
    <property type="component" value="Unassembled WGS sequence"/>
</dbReference>
<feature type="signal peptide" evidence="1">
    <location>
        <begin position="1"/>
        <end position="21"/>
    </location>
</feature>
<dbReference type="InterPro" id="IPR050902">
    <property type="entry name" value="ABC_Transporter_SBP"/>
</dbReference>
<dbReference type="PROSITE" id="PS50983">
    <property type="entry name" value="FE_B12_PBP"/>
    <property type="match status" value="1"/>
</dbReference>
<dbReference type="Gene3D" id="3.40.50.1980">
    <property type="entry name" value="Nitrogenase molybdenum iron protein domain"/>
    <property type="match status" value="2"/>
</dbReference>
<keyword evidence="1" id="KW-0732">Signal</keyword>
<evidence type="ECO:0000313" key="3">
    <source>
        <dbReference type="EMBL" id="RRN43908.1"/>
    </source>
</evidence>
<feature type="chain" id="PRO_5018660064" description="Fe/B12 periplasmic-binding domain-containing protein" evidence="1">
    <location>
        <begin position="22"/>
        <end position="371"/>
    </location>
</feature>
<dbReference type="RefSeq" id="WP_125096108.1">
    <property type="nucleotide sequence ID" value="NZ_RRUE01000002.1"/>
</dbReference>
<name>A0A3R8LM63_9BURK</name>
<dbReference type="SUPFAM" id="SSF53807">
    <property type="entry name" value="Helical backbone' metal receptor"/>
    <property type="match status" value="1"/>
</dbReference>
<dbReference type="AlphaFoldDB" id="A0A3R8LM63"/>
<dbReference type="Pfam" id="PF01497">
    <property type="entry name" value="Peripla_BP_2"/>
    <property type="match status" value="1"/>
</dbReference>
<dbReference type="OrthoDB" id="9775594at2"/>
<proteinExistence type="predicted"/>
<accession>A0A3R8LM63</accession>
<gene>
    <name evidence="3" type="ORF">EHV23_10975</name>
</gene>
<evidence type="ECO:0000313" key="4">
    <source>
        <dbReference type="Proteomes" id="UP000270261"/>
    </source>
</evidence>
<evidence type="ECO:0000256" key="1">
    <source>
        <dbReference type="SAM" id="SignalP"/>
    </source>
</evidence>
<evidence type="ECO:0000259" key="2">
    <source>
        <dbReference type="PROSITE" id="PS50983"/>
    </source>
</evidence>
<dbReference type="CDD" id="cd01142">
    <property type="entry name" value="TroA_e"/>
    <property type="match status" value="1"/>
</dbReference>
<dbReference type="PANTHER" id="PTHR30535">
    <property type="entry name" value="VITAMIN B12-BINDING PROTEIN"/>
    <property type="match status" value="1"/>
</dbReference>
<comment type="caution">
    <text evidence="3">The sequence shown here is derived from an EMBL/GenBank/DDBJ whole genome shotgun (WGS) entry which is preliminary data.</text>
</comment>
<dbReference type="PANTHER" id="PTHR30535:SF34">
    <property type="entry name" value="MOLYBDATE-BINDING PROTEIN MOLA"/>
    <property type="match status" value="1"/>
</dbReference>
<keyword evidence="4" id="KW-1185">Reference proteome</keyword>
<protein>
    <recommendedName>
        <fullName evidence="2">Fe/B12 periplasmic-binding domain-containing protein</fullName>
    </recommendedName>
</protein>
<reference evidence="3 4" key="1">
    <citation type="submission" date="2018-11" db="EMBL/GenBank/DDBJ databases">
        <title>Genome sequencing of Lautropia sp. KCOM 2505 (= ChDC F240).</title>
        <authorList>
            <person name="Kook J.-K."/>
            <person name="Park S.-N."/>
            <person name="Lim Y.K."/>
        </authorList>
    </citation>
    <scope>NUCLEOTIDE SEQUENCE [LARGE SCALE GENOMIC DNA]</scope>
    <source>
        <strain evidence="3 4">KCOM 2505</strain>
    </source>
</reference>
<feature type="domain" description="Fe/B12 periplasmic-binding" evidence="2">
    <location>
        <begin position="41"/>
        <end position="322"/>
    </location>
</feature>
<dbReference type="EMBL" id="RRUE01000002">
    <property type="protein sequence ID" value="RRN43908.1"/>
    <property type="molecule type" value="Genomic_DNA"/>
</dbReference>
<sequence>MRLAKLCLLLAAGFISTHALAERTITDQLNRRVTLPDHIERAVILQHQTVNIANQLDAMGQVVGVLSNWKKQLGADYVRLAPTLPKMGTPGDLTHVNIEALLALKPDVVFVTNYAPADMIKQITDTGVPLVAISLRTGDEKEASKLNPTLKDEDQSYNDGLKQGIRIIADVFGKQKQGEELVRAAFANRPMLEKRLKDIKPDQRVRTYMANPDLGTYGSGKYTGLMMEHAGALNVAAATIKGFRQVSLENVLDWNPHVIFVQDRFPQVVDAIDSDAGWAGIDAVKGKRVFLMPEYAKAWGYPMPEAVALGEVWMAKKLYPQRFRDVNLDKMVNDWYLKFYRVPYQPGKADMPGAAANDASMHDHSAHKKAM</sequence>